<comment type="caution">
    <text evidence="3">The sequence shown here is derived from an EMBL/GenBank/DDBJ whole genome shotgun (WGS) entry which is preliminary data.</text>
</comment>
<feature type="compositionally biased region" description="Polar residues" evidence="1">
    <location>
        <begin position="359"/>
        <end position="389"/>
    </location>
</feature>
<accession>A0A9J6EBG7</accession>
<dbReference type="EMBL" id="JABSTU010000005">
    <property type="protein sequence ID" value="KAH8031655.1"/>
    <property type="molecule type" value="Genomic_DNA"/>
</dbReference>
<dbReference type="AlphaFoldDB" id="A0A9J6EBG7"/>
<feature type="compositionally biased region" description="Basic residues" evidence="1">
    <location>
        <begin position="392"/>
        <end position="403"/>
    </location>
</feature>
<proteinExistence type="predicted"/>
<sequence length="472" mass="50620">MQRKVLRTPSNPAGMQRTESNTFGESSMTTDSSFNMGQSQMESSGTSDETESFMFETPPATVDRGTNTGPDAAPARKYGSTPPGAVPQGGSSALPAAPASHGPAVYWATAPSPGGTVPLPTGSPHGDQYIGTPSKAGPNSATSAVGKKMPDEAESENRYGVWLPAITCLLLLMMLVFMTTYLVTTTRPSTSKWTSPPGHVGGLCNASSPCLGHGQCVRDICRCDGPHLTVVAGVCQPTTFVESSTATDEASSEHVTPTSDLDNQTLPTVELFTHERTIHLVTDSATESDMAASDSDEEDIKTRVEEVRANTRVNRTRSSNGNKAQMWITESFKERTQNQSSKRDATRSEDRPMEHRTSWESTNEPTNRRASSMKRSASGTIERSVNGTVGSKGKRSTKIKPGRVRWTSVGPTLEIRRSTPSGGSANETNSGHQASAAVERRENRTAERSPSQTAGHTVRMKQRKAQQKVSQV</sequence>
<feature type="compositionally biased region" description="Polar residues" evidence="1">
    <location>
        <begin position="418"/>
        <end position="433"/>
    </location>
</feature>
<reference evidence="3" key="1">
    <citation type="journal article" date="2020" name="Cell">
        <title>Large-Scale Comparative Analyses of Tick Genomes Elucidate Their Genetic Diversity and Vector Capacities.</title>
        <authorList>
            <consortium name="Tick Genome and Microbiome Consortium (TIGMIC)"/>
            <person name="Jia N."/>
            <person name="Wang J."/>
            <person name="Shi W."/>
            <person name="Du L."/>
            <person name="Sun Y."/>
            <person name="Zhan W."/>
            <person name="Jiang J.F."/>
            <person name="Wang Q."/>
            <person name="Zhang B."/>
            <person name="Ji P."/>
            <person name="Bell-Sakyi L."/>
            <person name="Cui X.M."/>
            <person name="Yuan T.T."/>
            <person name="Jiang B.G."/>
            <person name="Yang W.F."/>
            <person name="Lam T.T."/>
            <person name="Chang Q.C."/>
            <person name="Ding S.J."/>
            <person name="Wang X.J."/>
            <person name="Zhu J.G."/>
            <person name="Ruan X.D."/>
            <person name="Zhao L."/>
            <person name="Wei J.T."/>
            <person name="Ye R.Z."/>
            <person name="Que T.C."/>
            <person name="Du C.H."/>
            <person name="Zhou Y.H."/>
            <person name="Cheng J.X."/>
            <person name="Dai P.F."/>
            <person name="Guo W.B."/>
            <person name="Han X.H."/>
            <person name="Huang E.J."/>
            <person name="Li L.F."/>
            <person name="Wei W."/>
            <person name="Gao Y.C."/>
            <person name="Liu J.Z."/>
            <person name="Shao H.Z."/>
            <person name="Wang X."/>
            <person name="Wang C.C."/>
            <person name="Yang T.C."/>
            <person name="Huo Q.B."/>
            <person name="Li W."/>
            <person name="Chen H.Y."/>
            <person name="Chen S.E."/>
            <person name="Zhou L.G."/>
            <person name="Ni X.B."/>
            <person name="Tian J.H."/>
            <person name="Sheng Y."/>
            <person name="Liu T."/>
            <person name="Pan Y.S."/>
            <person name="Xia L.Y."/>
            <person name="Li J."/>
            <person name="Zhao F."/>
            <person name="Cao W.C."/>
        </authorList>
    </citation>
    <scope>NUCLEOTIDE SEQUENCE</scope>
    <source>
        <strain evidence="3">Rmic-2018</strain>
    </source>
</reference>
<dbReference type="Proteomes" id="UP000821866">
    <property type="component" value="Chromosome 3"/>
</dbReference>
<feature type="compositionally biased region" description="Basic and acidic residues" evidence="1">
    <location>
        <begin position="438"/>
        <end position="447"/>
    </location>
</feature>
<feature type="compositionally biased region" description="Basic and acidic residues" evidence="1">
    <location>
        <begin position="331"/>
        <end position="358"/>
    </location>
</feature>
<feature type="transmembrane region" description="Helical" evidence="2">
    <location>
        <begin position="159"/>
        <end position="183"/>
    </location>
</feature>
<gene>
    <name evidence="3" type="ORF">HPB51_019669</name>
</gene>
<feature type="compositionally biased region" description="Polar residues" evidence="1">
    <location>
        <begin position="8"/>
        <end position="47"/>
    </location>
</feature>
<keyword evidence="2" id="KW-0472">Membrane</keyword>
<protein>
    <submittedName>
        <fullName evidence="3">Uncharacterized protein</fullName>
    </submittedName>
</protein>
<feature type="region of interest" description="Disordered" evidence="1">
    <location>
        <begin position="1"/>
        <end position="100"/>
    </location>
</feature>
<evidence type="ECO:0000256" key="1">
    <source>
        <dbReference type="SAM" id="MobiDB-lite"/>
    </source>
</evidence>
<name>A0A9J6EBG7_RHIMP</name>
<feature type="region of interest" description="Disordered" evidence="1">
    <location>
        <begin position="315"/>
        <end position="472"/>
    </location>
</feature>
<keyword evidence="2" id="KW-1133">Transmembrane helix</keyword>
<evidence type="ECO:0000313" key="3">
    <source>
        <dbReference type="EMBL" id="KAH8031655.1"/>
    </source>
</evidence>
<evidence type="ECO:0000256" key="2">
    <source>
        <dbReference type="SAM" id="Phobius"/>
    </source>
</evidence>
<reference evidence="3" key="2">
    <citation type="submission" date="2021-09" db="EMBL/GenBank/DDBJ databases">
        <authorList>
            <person name="Jia N."/>
            <person name="Wang J."/>
            <person name="Shi W."/>
            <person name="Du L."/>
            <person name="Sun Y."/>
            <person name="Zhan W."/>
            <person name="Jiang J."/>
            <person name="Wang Q."/>
            <person name="Zhang B."/>
            <person name="Ji P."/>
            <person name="Sakyi L.B."/>
            <person name="Cui X."/>
            <person name="Yuan T."/>
            <person name="Jiang B."/>
            <person name="Yang W."/>
            <person name="Lam T.T.-Y."/>
            <person name="Chang Q."/>
            <person name="Ding S."/>
            <person name="Wang X."/>
            <person name="Zhu J."/>
            <person name="Ruan X."/>
            <person name="Zhao L."/>
            <person name="Wei J."/>
            <person name="Que T."/>
            <person name="Du C."/>
            <person name="Cheng J."/>
            <person name="Dai P."/>
            <person name="Han X."/>
            <person name="Huang E."/>
            <person name="Gao Y."/>
            <person name="Liu J."/>
            <person name="Shao H."/>
            <person name="Ye R."/>
            <person name="Li L."/>
            <person name="Wei W."/>
            <person name="Wang X."/>
            <person name="Wang C."/>
            <person name="Huo Q."/>
            <person name="Li W."/>
            <person name="Guo W."/>
            <person name="Chen H."/>
            <person name="Chen S."/>
            <person name="Zhou L."/>
            <person name="Zhou L."/>
            <person name="Ni X."/>
            <person name="Tian J."/>
            <person name="Zhou Y."/>
            <person name="Sheng Y."/>
            <person name="Liu T."/>
            <person name="Pan Y."/>
            <person name="Xia L."/>
            <person name="Li J."/>
            <person name="Zhao F."/>
            <person name="Cao W."/>
        </authorList>
    </citation>
    <scope>NUCLEOTIDE SEQUENCE</scope>
    <source>
        <strain evidence="3">Rmic-2018</strain>
        <tissue evidence="3">Larvae</tissue>
    </source>
</reference>
<keyword evidence="2" id="KW-0812">Transmembrane</keyword>
<evidence type="ECO:0000313" key="4">
    <source>
        <dbReference type="Proteomes" id="UP000821866"/>
    </source>
</evidence>
<keyword evidence="4" id="KW-1185">Reference proteome</keyword>
<organism evidence="3 4">
    <name type="scientific">Rhipicephalus microplus</name>
    <name type="common">Cattle tick</name>
    <name type="synonym">Boophilus microplus</name>
    <dbReference type="NCBI Taxonomy" id="6941"/>
    <lineage>
        <taxon>Eukaryota</taxon>
        <taxon>Metazoa</taxon>
        <taxon>Ecdysozoa</taxon>
        <taxon>Arthropoda</taxon>
        <taxon>Chelicerata</taxon>
        <taxon>Arachnida</taxon>
        <taxon>Acari</taxon>
        <taxon>Parasitiformes</taxon>
        <taxon>Ixodida</taxon>
        <taxon>Ixodoidea</taxon>
        <taxon>Ixodidae</taxon>
        <taxon>Rhipicephalinae</taxon>
        <taxon>Rhipicephalus</taxon>
        <taxon>Boophilus</taxon>
    </lineage>
</organism>
<feature type="compositionally biased region" description="Low complexity" evidence="1">
    <location>
        <begin position="89"/>
        <end position="100"/>
    </location>
</feature>